<feature type="transmembrane region" description="Helical" evidence="2">
    <location>
        <begin position="37"/>
        <end position="55"/>
    </location>
</feature>
<feature type="transmembrane region" description="Helical" evidence="2">
    <location>
        <begin position="148"/>
        <end position="171"/>
    </location>
</feature>
<keyword evidence="2" id="KW-0472">Membrane</keyword>
<dbReference type="Pfam" id="PF07331">
    <property type="entry name" value="TctB"/>
    <property type="match status" value="1"/>
</dbReference>
<keyword evidence="2" id="KW-0812">Transmembrane</keyword>
<dbReference type="AlphaFoldDB" id="A0A317CYN7"/>
<keyword evidence="2" id="KW-1133">Transmembrane helix</keyword>
<feature type="transmembrane region" description="Helical" evidence="2">
    <location>
        <begin position="125"/>
        <end position="141"/>
    </location>
</feature>
<feature type="transmembrane region" description="Helical" evidence="2">
    <location>
        <begin position="70"/>
        <end position="90"/>
    </location>
</feature>
<evidence type="ECO:0000313" key="5">
    <source>
        <dbReference type="Proteomes" id="UP000246050"/>
    </source>
</evidence>
<evidence type="ECO:0000259" key="3">
    <source>
        <dbReference type="Pfam" id="PF07331"/>
    </source>
</evidence>
<name>A0A317CYN7_9ACTN</name>
<feature type="domain" description="DUF1468" evidence="3">
    <location>
        <begin position="39"/>
        <end position="172"/>
    </location>
</feature>
<feature type="transmembrane region" description="Helical" evidence="2">
    <location>
        <begin position="102"/>
        <end position="119"/>
    </location>
</feature>
<organism evidence="4 5">
    <name type="scientific">Micromonospora sicca</name>
    <dbReference type="NCBI Taxonomy" id="2202420"/>
    <lineage>
        <taxon>Bacteria</taxon>
        <taxon>Bacillati</taxon>
        <taxon>Actinomycetota</taxon>
        <taxon>Actinomycetes</taxon>
        <taxon>Micromonosporales</taxon>
        <taxon>Micromonosporaceae</taxon>
        <taxon>Micromonospora</taxon>
    </lineage>
</organism>
<feature type="region of interest" description="Disordered" evidence="1">
    <location>
        <begin position="1"/>
        <end position="26"/>
    </location>
</feature>
<proteinExistence type="predicted"/>
<evidence type="ECO:0000313" key="4">
    <source>
        <dbReference type="EMBL" id="PWR07000.1"/>
    </source>
</evidence>
<evidence type="ECO:0000256" key="1">
    <source>
        <dbReference type="SAM" id="MobiDB-lite"/>
    </source>
</evidence>
<dbReference type="OrthoDB" id="3576735at2"/>
<reference evidence="4 5" key="1">
    <citation type="submission" date="2018-05" db="EMBL/GenBank/DDBJ databases">
        <title>Micromonosporas from Atacama Desert.</title>
        <authorList>
            <person name="Carro L."/>
            <person name="Golinska P."/>
            <person name="Klenk H.-P."/>
            <person name="Goodfellow M."/>
        </authorList>
    </citation>
    <scope>NUCLEOTIDE SEQUENCE [LARGE SCALE GENOMIC DNA]</scope>
    <source>
        <strain evidence="4 5">4G51</strain>
    </source>
</reference>
<dbReference type="RefSeq" id="WP_109805782.1">
    <property type="nucleotide sequence ID" value="NZ_QGKS01000493.1"/>
</dbReference>
<dbReference type="Proteomes" id="UP000246050">
    <property type="component" value="Unassembled WGS sequence"/>
</dbReference>
<accession>A0A317CYN7</accession>
<comment type="caution">
    <text evidence="4">The sequence shown here is derived from an EMBL/GenBank/DDBJ whole genome shotgun (WGS) entry which is preliminary data.</text>
</comment>
<gene>
    <name evidence="4" type="ORF">DKT69_35815</name>
</gene>
<dbReference type="EMBL" id="QGKS01000493">
    <property type="protein sequence ID" value="PWR07000.1"/>
    <property type="molecule type" value="Genomic_DNA"/>
</dbReference>
<sequence length="177" mass="18403">MTAEESATPGERAVVDGTPPVTELPEGEIPSGGPGHAVLAGVVPVLLGLVTMWLARDLGLGTLTDPGPGLWPMIVAVLVLLTGVGILLRARQARDTEAFTRGAVVVVIAAASLALYAFLFELVGFEIPTVLLLVLWLKFFGNESWRTTAVVSVVATAAAYALFITALGVPLPHLIAI</sequence>
<protein>
    <recommendedName>
        <fullName evidence="3">DUF1468 domain-containing protein</fullName>
    </recommendedName>
</protein>
<dbReference type="InterPro" id="IPR009936">
    <property type="entry name" value="DUF1468"/>
</dbReference>
<evidence type="ECO:0000256" key="2">
    <source>
        <dbReference type="SAM" id="Phobius"/>
    </source>
</evidence>